<keyword evidence="3" id="KW-1185">Reference proteome</keyword>
<reference evidence="2 3" key="1">
    <citation type="submission" date="2024-02" db="EMBL/GenBank/DDBJ databases">
        <title>High-quality chromosome-scale genome assembly of Pensacola bahiagrass (Paspalum notatum Flugge var. saurae).</title>
        <authorList>
            <person name="Vega J.M."/>
            <person name="Podio M."/>
            <person name="Orjuela J."/>
            <person name="Siena L.A."/>
            <person name="Pessino S.C."/>
            <person name="Combes M.C."/>
            <person name="Mariac C."/>
            <person name="Albertini E."/>
            <person name="Pupilli F."/>
            <person name="Ortiz J.P.A."/>
            <person name="Leblanc O."/>
        </authorList>
    </citation>
    <scope>NUCLEOTIDE SEQUENCE [LARGE SCALE GENOMIC DNA]</scope>
    <source>
        <strain evidence="2">R1</strain>
        <tissue evidence="2">Leaf</tissue>
    </source>
</reference>
<feature type="compositionally biased region" description="Polar residues" evidence="1">
    <location>
        <begin position="38"/>
        <end position="49"/>
    </location>
</feature>
<dbReference type="AlphaFoldDB" id="A0AAQ3PF38"/>
<accession>A0AAQ3PF38</accession>
<name>A0AAQ3PF38_PASNO</name>
<feature type="compositionally biased region" description="Low complexity" evidence="1">
    <location>
        <begin position="14"/>
        <end position="26"/>
    </location>
</feature>
<protein>
    <submittedName>
        <fullName evidence="2">Uncharacterized protein</fullName>
    </submittedName>
</protein>
<feature type="compositionally biased region" description="Basic and acidic residues" evidence="1">
    <location>
        <begin position="55"/>
        <end position="64"/>
    </location>
</feature>
<dbReference type="Proteomes" id="UP001341281">
    <property type="component" value="Chromosome 01"/>
</dbReference>
<evidence type="ECO:0000313" key="2">
    <source>
        <dbReference type="EMBL" id="WVZ50365.1"/>
    </source>
</evidence>
<organism evidence="2 3">
    <name type="scientific">Paspalum notatum var. saurae</name>
    <dbReference type="NCBI Taxonomy" id="547442"/>
    <lineage>
        <taxon>Eukaryota</taxon>
        <taxon>Viridiplantae</taxon>
        <taxon>Streptophyta</taxon>
        <taxon>Embryophyta</taxon>
        <taxon>Tracheophyta</taxon>
        <taxon>Spermatophyta</taxon>
        <taxon>Magnoliopsida</taxon>
        <taxon>Liliopsida</taxon>
        <taxon>Poales</taxon>
        <taxon>Poaceae</taxon>
        <taxon>PACMAD clade</taxon>
        <taxon>Panicoideae</taxon>
        <taxon>Andropogonodae</taxon>
        <taxon>Paspaleae</taxon>
        <taxon>Paspalinae</taxon>
        <taxon>Paspalum</taxon>
    </lineage>
</organism>
<sequence length="64" mass="7182">MLFYTASPRHGINSFRRQPRPSSSPRVDNVGDSRHASNEISQMATTSTADGDELKDDHFYGGRR</sequence>
<feature type="region of interest" description="Disordered" evidence="1">
    <location>
        <begin position="1"/>
        <end position="64"/>
    </location>
</feature>
<evidence type="ECO:0000313" key="3">
    <source>
        <dbReference type="Proteomes" id="UP001341281"/>
    </source>
</evidence>
<gene>
    <name evidence="2" type="ORF">U9M48_001624</name>
</gene>
<evidence type="ECO:0000256" key="1">
    <source>
        <dbReference type="SAM" id="MobiDB-lite"/>
    </source>
</evidence>
<dbReference type="EMBL" id="CP144745">
    <property type="protein sequence ID" value="WVZ50365.1"/>
    <property type="molecule type" value="Genomic_DNA"/>
</dbReference>
<proteinExistence type="predicted"/>